<feature type="domain" description="N-acetyltransferase" evidence="1">
    <location>
        <begin position="1"/>
        <end position="128"/>
    </location>
</feature>
<dbReference type="PANTHER" id="PTHR43792">
    <property type="entry name" value="GNAT FAMILY, PUTATIVE (AFU_ORTHOLOGUE AFUA_3G00765)-RELATED-RELATED"/>
    <property type="match status" value="1"/>
</dbReference>
<dbReference type="PROSITE" id="PS51186">
    <property type="entry name" value="GNAT"/>
    <property type="match status" value="1"/>
</dbReference>
<dbReference type="GO" id="GO:0016747">
    <property type="term" value="F:acyltransferase activity, transferring groups other than amino-acyl groups"/>
    <property type="evidence" value="ECO:0007669"/>
    <property type="project" value="InterPro"/>
</dbReference>
<proteinExistence type="predicted"/>
<organism evidence="2 3">
    <name type="scientific">Pseudoalteromonas phenolica</name>
    <dbReference type="NCBI Taxonomy" id="161398"/>
    <lineage>
        <taxon>Bacteria</taxon>
        <taxon>Pseudomonadati</taxon>
        <taxon>Pseudomonadota</taxon>
        <taxon>Gammaproteobacteria</taxon>
        <taxon>Alteromonadales</taxon>
        <taxon>Pseudoalteromonadaceae</taxon>
        <taxon>Pseudoalteromonas</taxon>
    </lineage>
</organism>
<dbReference type="AlphaFoldDB" id="A0A5S3YZA1"/>
<dbReference type="InterPro" id="IPR000182">
    <property type="entry name" value="GNAT_dom"/>
</dbReference>
<reference evidence="2 3" key="1">
    <citation type="submission" date="2017-12" db="EMBL/GenBank/DDBJ databases">
        <authorList>
            <person name="Paulsen S."/>
            <person name="Gram L.K."/>
        </authorList>
    </citation>
    <scope>NUCLEOTIDE SEQUENCE [LARGE SCALE GENOMIC DNA]</scope>
    <source>
        <strain evidence="2 3">S1189</strain>
    </source>
</reference>
<comment type="caution">
    <text evidence="2">The sequence shown here is derived from an EMBL/GenBank/DDBJ whole genome shotgun (WGS) entry which is preliminary data.</text>
</comment>
<dbReference type="Pfam" id="PF13302">
    <property type="entry name" value="Acetyltransf_3"/>
    <property type="match status" value="1"/>
</dbReference>
<gene>
    <name evidence="2" type="ORF">CWB73_00725</name>
</gene>
<evidence type="ECO:0000259" key="1">
    <source>
        <dbReference type="PROSITE" id="PS51186"/>
    </source>
</evidence>
<name>A0A5S3YZA1_9GAMM</name>
<dbReference type="RefSeq" id="WP_138565996.1">
    <property type="nucleotide sequence ID" value="NZ_PNCM01000004.1"/>
</dbReference>
<dbReference type="InterPro" id="IPR016181">
    <property type="entry name" value="Acyl_CoA_acyltransferase"/>
</dbReference>
<dbReference type="OrthoDB" id="6293260at2"/>
<sequence>MPPYFQGIESKAQAKAWLDIILAESRLFLVKNKKEKVLGCVFISHRQGQGNYQDKHLGYLLAEEQLGKGLASELFHAFIKQAEPWYKLIGGVDKHNFASAKVLLKPGFTKRCNSSQSVDFYELSLSKS</sequence>
<keyword evidence="2" id="KW-0808">Transferase</keyword>
<protein>
    <submittedName>
        <fullName evidence="2">GNAT family N-acetyltransferase</fullName>
    </submittedName>
</protein>
<dbReference type="EMBL" id="PNCM01000004">
    <property type="protein sequence ID" value="TMP83993.1"/>
    <property type="molecule type" value="Genomic_DNA"/>
</dbReference>
<dbReference type="InterPro" id="IPR051531">
    <property type="entry name" value="N-acetyltransferase"/>
</dbReference>
<dbReference type="Proteomes" id="UP000307362">
    <property type="component" value="Unassembled WGS sequence"/>
</dbReference>
<evidence type="ECO:0000313" key="2">
    <source>
        <dbReference type="EMBL" id="TMP83993.1"/>
    </source>
</evidence>
<evidence type="ECO:0000313" key="3">
    <source>
        <dbReference type="Proteomes" id="UP000307362"/>
    </source>
</evidence>
<accession>A0A5S3YZA1</accession>
<reference evidence="3" key="2">
    <citation type="submission" date="2019-06" db="EMBL/GenBank/DDBJ databases">
        <title>Co-occurence of chitin degradation, pigmentation and bioactivity in marine Pseudoalteromonas.</title>
        <authorList>
            <person name="Sonnenschein E.C."/>
            <person name="Bech P.K."/>
        </authorList>
    </citation>
    <scope>NUCLEOTIDE SEQUENCE [LARGE SCALE GENOMIC DNA]</scope>
    <source>
        <strain evidence="3">S1189</strain>
    </source>
</reference>
<dbReference type="SUPFAM" id="SSF55729">
    <property type="entry name" value="Acyl-CoA N-acyltransferases (Nat)"/>
    <property type="match status" value="1"/>
</dbReference>
<dbReference type="Gene3D" id="3.40.630.30">
    <property type="match status" value="1"/>
</dbReference>